<dbReference type="Proteomes" id="UP000094389">
    <property type="component" value="Unassembled WGS sequence"/>
</dbReference>
<sequence length="2371" mass="270472">MSFRGRQLTDAERARVLEFQDNIHYSPRYSDDEFEYRHVMLPKPMLKVIPSDYFNSETGTLRILLEDEWRGLGITQSLGWEHYETHAPEPHILLFNLYAILQCIVYTTSLILCQFNLPVHLEALKKLVDSAIGGVSFDDESDETQIKMLDLILTHGVSDNQPAAASAQEELVCKCLKAIETICEKNPQLLHHTTQSTPTYRWILTTLMHSLDTGNEKILRSLKSAMITVVYLTTTKLQSSSYKAQVREFFTETLESFVSSLFKQLSSVKLCGLLAICTNLFSLMVDTEMMKKMMIDPSFDQVFETAARKMEFVLSAQDNPLQSASMDSIKSHMVISLLNYCMDEDYITVSRLKYFLAFCENSLQPQIVSSQPRLRSNIAYSLMKVLGRCLDEDNVEFLKFSFDLPALKNRITSLGDNTLCQVINLIEFAVNPSVELPSVSNALDDQLLDQIRLEILAKLQQDQSNSPVDQLLLQTGATSLSSWINSLKQLEDLSRTDLYRCILSLGDFVCKATDSYIPDLRACSVCCSLKLFEVIDYDRPNMLSKSNVEKSWTMLLGLLSSIPENDSILEMAALESMHKFFAHFQPPNITPTCQSFVFWRRLLSSPHRNTRILAVKSIPFYIKSKHNLYESCTGHIMKIANSFDLESYPYLVESTVMVWGQLAISTESLGIHSILLKLVGFLNSQSSFKSSMAFHEIEMISAMKEKTPWKLLSLVLPSCSVNIARQMATKPAVAQRISDLLGVPLNQILWRYHSYTIPYLLTYYQRDIIAEIAASREGKTKLELVLTNKSQILAFLLTSLSDPSEGKIIGILSNACPEISKTSLSAIIGSPLGPIWELLKIHGADGKSDELIMKSIRFVLQLATPEVSSEERVSRFFQKNTLGIVNLFTDAIRDTKGFQPYDEKLKSFRAIELLVQISGPVIVSALPQIYTSLQSKLDSPLLKEAALKCWKVLVQHLEEAHLVTLLDQSIATVIQKWQLFDHRCKLEARKLIGVFLEKSNSFKEKHLYTFYSLADNDDLAEMYSKIFNAIRKTDKPHALLNDITRRCKHDNKFVVCQALVDLGRFLNEYNQEFYNTYLLKPSFAPMVSNLLGALLDILNKFKTDDNVTIKCSQCLGQIGALDPAKFEVEKKKDQIILASDFTHHGETIKFLLTFLNDYLVPSFWASEDPTKQVFLAYAMQEFLKLSGLDSTRFDVRNPDVTSPEYILWSQFSDVSQSTLTPLVSSKYTASVSKYTPLKYPIFDVTWDHSKWLRHLTLDLLKRGTQPVVSKIFTTCSSLVKEQNISFCNFLLPYAALHAVISDEILMTDVRLEIMTVLETDIESVHHMAADNLRMSYETVFNLLDYFRKWVFARKQFLKRKGVKKTDPWISTVAKLLESIPQQLMAKRSYQANSYERAVLYLEQCYRSDTINEFGSSFFGQLQNMYASIGDYDALDGVLKTFSDKTLEDRITELEYSDNWKMAQDCLNTLGKVDLQPLVLDPDTRLLKSLFDHNLYEDALNKLDSLLTVESKVIKKDWLDIGLEASILSGNKEFLRKWISYIELHREITDSSNLVYYHLGKVLLNPGNLGSALLEDFNNAFLLLGSDLGLDRRASLRKNRSQFVLLHSVTDVQNIVKSSHTNFSKVKTLLNMRRLHTGNDFRSNWTISSIRRAADSCVSDLTVTDIGELWLNSSKSARKNNRLDLATPAVIQAIGLKSVATDLEYAKILWAQGDQSRALALMEDLKLKTLSDPRRQAKVQLKYTEWLDLSNNSSSSKIIEEYTRAIKIDPAWEKPYYTLGKFYNKLLELKSKSGQSIDPKDISGELERKTISFYLKSLLCGTKYLYEALPKVVTVWLDFAENISEVPVELSDSMKVTALNDRKKNITGMLEEIHKYSEKFPAYYWYTVLSQVLSRILHSHSKTAQLLIIISQFVVNEYPSHALWSVLAQYKSVQKERERKGKVILDMFGASKHDKARSGENTQILEKSKKLFNQLMAVSKRKAPRKGTLSLRDDFEFDYSVTPSPLVVPVKTNFDITLPLSVQAIKNHNAFPSSSRVTIAKFENRVDVLSSMQQPKHLFLRGSDGLIYGILCKPNDDLRKDAKLMEFTSRVDHLLKKNYDSEQRKLHIKTYAVIPLNENYGIIEWVENSRTMRDILKVHYANINVALDVPHIRKVLDMDCDIEEKAEKFQTEIIAKYPPVLYAWFIENFPDPSSWYEARNNYTQTTAVMSMVGYMLGLGDRHGENILLNEKDGGVLHVDFDCLFEKGLELSVPERVPFRLTHNMVDAFGITGVEGTFRKSCEVTLRLIRANETPLMNILESFLHDPIMDWSQKRRNRNTPQAALSTIRRKIRGILDKEGIPMSVDGQTGFLIQQATSVENLCQMYIGWMAFW</sequence>
<dbReference type="EMBL" id="KV453928">
    <property type="protein sequence ID" value="ODV74238.1"/>
    <property type="molecule type" value="Genomic_DNA"/>
</dbReference>
<feature type="domain" description="FAT" evidence="21">
    <location>
        <begin position="1383"/>
        <end position="1931"/>
    </location>
</feature>
<keyword evidence="9" id="KW-0418">Kinase</keyword>
<evidence type="ECO:0000256" key="11">
    <source>
        <dbReference type="ARBA" id="ARBA00022853"/>
    </source>
</evidence>
<dbReference type="PROSITE" id="PS00916">
    <property type="entry name" value="PI3_4_KINASE_2"/>
    <property type="match status" value="1"/>
</dbReference>
<keyword evidence="6" id="KW-0808">Transferase</keyword>
<evidence type="ECO:0000256" key="17">
    <source>
        <dbReference type="ARBA" id="ARBA00048679"/>
    </source>
</evidence>
<dbReference type="RefSeq" id="XP_020071277.1">
    <property type="nucleotide sequence ID" value="XM_020213632.1"/>
</dbReference>
<dbReference type="OMA" id="SMYIGWC"/>
<evidence type="ECO:0000256" key="10">
    <source>
        <dbReference type="ARBA" id="ARBA00022840"/>
    </source>
</evidence>
<evidence type="ECO:0000256" key="9">
    <source>
        <dbReference type="ARBA" id="ARBA00022777"/>
    </source>
</evidence>
<dbReference type="GO" id="GO:0000723">
    <property type="term" value="P:telomere maintenance"/>
    <property type="evidence" value="ECO:0007669"/>
    <property type="project" value="TreeGrafter"/>
</dbReference>
<evidence type="ECO:0000256" key="7">
    <source>
        <dbReference type="ARBA" id="ARBA00022741"/>
    </source>
</evidence>
<keyword evidence="7" id="KW-0547">Nucleotide-binding</keyword>
<keyword evidence="5 19" id="KW-0132">Cell division</keyword>
<evidence type="ECO:0000256" key="8">
    <source>
        <dbReference type="ARBA" id="ARBA00022763"/>
    </source>
</evidence>
<evidence type="ECO:0000259" key="20">
    <source>
        <dbReference type="PROSITE" id="PS50290"/>
    </source>
</evidence>
<accession>A0A1E4S3Z0</accession>
<comment type="function">
    <text evidence="19">Binds to the catalytic subunit of the cyclin dependent kinases and is essential for their biological function.</text>
</comment>
<dbReference type="GO" id="GO:0006281">
    <property type="term" value="P:DNA repair"/>
    <property type="evidence" value="ECO:0007669"/>
    <property type="project" value="UniProtKB-KW"/>
</dbReference>
<dbReference type="SUPFAM" id="SSF48371">
    <property type="entry name" value="ARM repeat"/>
    <property type="match status" value="1"/>
</dbReference>
<evidence type="ECO:0000259" key="21">
    <source>
        <dbReference type="PROSITE" id="PS51189"/>
    </source>
</evidence>
<dbReference type="SUPFAM" id="SSF56112">
    <property type="entry name" value="Protein kinase-like (PK-like)"/>
    <property type="match status" value="1"/>
</dbReference>
<comment type="similarity">
    <text evidence="3">Belongs to the PI3/PI4-kinase family. ATM subfamily.</text>
</comment>
<keyword evidence="10" id="KW-0067">ATP-binding</keyword>
<dbReference type="CDD" id="cd00892">
    <property type="entry name" value="PIKKc_ATR"/>
    <property type="match status" value="1"/>
</dbReference>
<dbReference type="InterPro" id="IPR050517">
    <property type="entry name" value="DDR_Repair_Kinase"/>
</dbReference>
<dbReference type="PRINTS" id="PR00296">
    <property type="entry name" value="CYCLINKINASE"/>
</dbReference>
<gene>
    <name evidence="23" type="ORF">CYBJADRAFT_161681</name>
</gene>
<proteinExistence type="inferred from homology"/>
<dbReference type="GO" id="GO:0000077">
    <property type="term" value="P:DNA damage checkpoint signaling"/>
    <property type="evidence" value="ECO:0007669"/>
    <property type="project" value="TreeGrafter"/>
</dbReference>
<dbReference type="PROSITE" id="PS50290">
    <property type="entry name" value="PI3_4_KINASE_3"/>
    <property type="match status" value="1"/>
</dbReference>
<dbReference type="InterPro" id="IPR058681">
    <property type="entry name" value="HEAT_MEC1_N"/>
</dbReference>
<dbReference type="GO" id="GO:0005524">
    <property type="term" value="F:ATP binding"/>
    <property type="evidence" value="ECO:0007669"/>
    <property type="project" value="UniProtKB-KW"/>
</dbReference>
<keyword evidence="24" id="KW-1185">Reference proteome</keyword>
<dbReference type="STRING" id="983966.A0A1E4S3Z0"/>
<dbReference type="GO" id="GO:0030295">
    <property type="term" value="F:protein kinase activator activity"/>
    <property type="evidence" value="ECO:0007669"/>
    <property type="project" value="UniProtKB-ARBA"/>
</dbReference>
<keyword evidence="14" id="KW-0469">Meiosis</keyword>
<comment type="catalytic activity">
    <reaction evidence="17">
        <text>L-seryl-[protein] + ATP = O-phospho-L-seryl-[protein] + ADP + H(+)</text>
        <dbReference type="Rhea" id="RHEA:17989"/>
        <dbReference type="Rhea" id="RHEA-COMP:9863"/>
        <dbReference type="Rhea" id="RHEA-COMP:11604"/>
        <dbReference type="ChEBI" id="CHEBI:15378"/>
        <dbReference type="ChEBI" id="CHEBI:29999"/>
        <dbReference type="ChEBI" id="CHEBI:30616"/>
        <dbReference type="ChEBI" id="CHEBI:83421"/>
        <dbReference type="ChEBI" id="CHEBI:456216"/>
        <dbReference type="EC" id="2.7.11.1"/>
    </reaction>
</comment>
<dbReference type="SMART" id="SM01084">
    <property type="entry name" value="CKS"/>
    <property type="match status" value="1"/>
</dbReference>
<evidence type="ECO:0000256" key="14">
    <source>
        <dbReference type="ARBA" id="ARBA00023254"/>
    </source>
</evidence>
<dbReference type="GO" id="GO:0000307">
    <property type="term" value="C:cyclin-dependent protein kinase holoenzyme complex"/>
    <property type="evidence" value="ECO:0007669"/>
    <property type="project" value="UniProtKB-ARBA"/>
</dbReference>
<dbReference type="PANTHER" id="PTHR11139">
    <property type="entry name" value="ATAXIA TELANGIECTASIA MUTATED ATM -RELATED"/>
    <property type="match status" value="1"/>
</dbReference>
<organism evidence="23 24">
    <name type="scientific">Cyberlindnera jadinii (strain ATCC 18201 / CBS 1600 / BCRC 20928 / JCM 3617 / NBRC 0987 / NRRL Y-1542)</name>
    <name type="common">Torula yeast</name>
    <name type="synonym">Candida utilis</name>
    <dbReference type="NCBI Taxonomy" id="983966"/>
    <lineage>
        <taxon>Eukaryota</taxon>
        <taxon>Fungi</taxon>
        <taxon>Dikarya</taxon>
        <taxon>Ascomycota</taxon>
        <taxon>Saccharomycotina</taxon>
        <taxon>Saccharomycetes</taxon>
        <taxon>Phaffomycetales</taxon>
        <taxon>Phaffomycetaceae</taxon>
        <taxon>Cyberlindnera</taxon>
    </lineage>
</organism>
<evidence type="ECO:0000256" key="5">
    <source>
        <dbReference type="ARBA" id="ARBA00022618"/>
    </source>
</evidence>
<dbReference type="InterPro" id="IPR016024">
    <property type="entry name" value="ARM-type_fold"/>
</dbReference>
<dbReference type="InterPro" id="IPR003152">
    <property type="entry name" value="FATC_dom"/>
</dbReference>
<evidence type="ECO:0000259" key="22">
    <source>
        <dbReference type="PROSITE" id="PS51190"/>
    </source>
</evidence>
<dbReference type="SMART" id="SM01343">
    <property type="entry name" value="FATC"/>
    <property type="match status" value="1"/>
</dbReference>
<evidence type="ECO:0000256" key="6">
    <source>
        <dbReference type="ARBA" id="ARBA00022679"/>
    </source>
</evidence>
<dbReference type="InterPro" id="IPR056802">
    <property type="entry name" value="ATR-like_M-HEAT"/>
</dbReference>
<dbReference type="Gene3D" id="3.30.1010.10">
    <property type="entry name" value="Phosphatidylinositol 3-kinase Catalytic Subunit, Chain A, domain 4"/>
    <property type="match status" value="1"/>
</dbReference>
<dbReference type="InterPro" id="IPR036940">
    <property type="entry name" value="PI3/4_kinase_cat_sf"/>
</dbReference>
<dbReference type="Pfam" id="PF02260">
    <property type="entry name" value="FATC"/>
    <property type="match status" value="1"/>
</dbReference>
<comment type="similarity">
    <text evidence="2 19">Belongs to the CKS family.</text>
</comment>
<dbReference type="GO" id="GO:0004674">
    <property type="term" value="F:protein serine/threonine kinase activity"/>
    <property type="evidence" value="ECO:0007669"/>
    <property type="project" value="UniProtKB-KW"/>
</dbReference>
<dbReference type="GO" id="GO:0005634">
    <property type="term" value="C:nucleus"/>
    <property type="evidence" value="ECO:0007669"/>
    <property type="project" value="UniProtKB-SubCell"/>
</dbReference>
<dbReference type="Pfam" id="PF25030">
    <property type="entry name" value="M-HEAT_ATR"/>
    <property type="match status" value="1"/>
</dbReference>
<dbReference type="Pfam" id="PF25385">
    <property type="entry name" value="HEAT_MEC1_N"/>
    <property type="match status" value="1"/>
</dbReference>
<keyword evidence="15 19" id="KW-0131">Cell cycle</keyword>
<dbReference type="Pfam" id="PF08064">
    <property type="entry name" value="UME"/>
    <property type="match status" value="1"/>
</dbReference>
<evidence type="ECO:0000256" key="3">
    <source>
        <dbReference type="ARBA" id="ARBA00010769"/>
    </source>
</evidence>
<name>A0A1E4S3Z0_CYBJN</name>
<dbReference type="InterPro" id="IPR012993">
    <property type="entry name" value="UME"/>
</dbReference>
<dbReference type="InterPro" id="IPR018936">
    <property type="entry name" value="PI3/4_kinase_CS"/>
</dbReference>
<evidence type="ECO:0000313" key="23">
    <source>
        <dbReference type="EMBL" id="ODV74238.1"/>
    </source>
</evidence>
<dbReference type="PROSITE" id="PS00944">
    <property type="entry name" value="CKS_1"/>
    <property type="match status" value="1"/>
</dbReference>
<evidence type="ECO:0000256" key="2">
    <source>
        <dbReference type="ARBA" id="ARBA00007782"/>
    </source>
</evidence>
<evidence type="ECO:0000256" key="13">
    <source>
        <dbReference type="ARBA" id="ARBA00023242"/>
    </source>
</evidence>
<dbReference type="GO" id="GO:0005694">
    <property type="term" value="C:chromosome"/>
    <property type="evidence" value="ECO:0007669"/>
    <property type="project" value="TreeGrafter"/>
</dbReference>
<feature type="domain" description="PI3K/PI4K catalytic" evidence="20">
    <location>
        <begin position="2041"/>
        <end position="2355"/>
    </location>
</feature>
<comment type="subcellular location">
    <subcellularLocation>
        <location evidence="1">Nucleus</location>
    </subcellularLocation>
</comment>
<dbReference type="PROSITE" id="PS51189">
    <property type="entry name" value="FAT"/>
    <property type="match status" value="1"/>
</dbReference>
<evidence type="ECO:0000256" key="12">
    <source>
        <dbReference type="ARBA" id="ARBA00023204"/>
    </source>
</evidence>
<evidence type="ECO:0000256" key="1">
    <source>
        <dbReference type="ARBA" id="ARBA00004123"/>
    </source>
</evidence>
<dbReference type="FunFam" id="3.30.170.10:FF:000002">
    <property type="entry name" value="Cyclin-dependent kinases regulatory subunit"/>
    <property type="match status" value="1"/>
</dbReference>
<evidence type="ECO:0000313" key="24">
    <source>
        <dbReference type="Proteomes" id="UP000094389"/>
    </source>
</evidence>
<dbReference type="InterPro" id="IPR036858">
    <property type="entry name" value="Cyclin-dep_kinase_reg-sub_sf"/>
</dbReference>
<evidence type="ECO:0000256" key="18">
    <source>
        <dbReference type="ARBA" id="ARBA00068939"/>
    </source>
</evidence>
<dbReference type="InterPro" id="IPR057564">
    <property type="entry name" value="HEAT_ATR"/>
</dbReference>
<dbReference type="InterPro" id="IPR003151">
    <property type="entry name" value="PIK-rel_kinase_FAT"/>
</dbReference>
<feature type="domain" description="FATC" evidence="22">
    <location>
        <begin position="2339"/>
        <end position="2371"/>
    </location>
</feature>
<protein>
    <recommendedName>
        <fullName evidence="18 19">Cyclin-dependent kinases regulatory subunit</fullName>
    </recommendedName>
</protein>
<dbReference type="GO" id="GO:0051301">
    <property type="term" value="P:cell division"/>
    <property type="evidence" value="ECO:0007669"/>
    <property type="project" value="UniProtKB-UniRule"/>
</dbReference>
<dbReference type="GO" id="GO:0016538">
    <property type="term" value="F:cyclin-dependent protein serine/threonine kinase regulator activity"/>
    <property type="evidence" value="ECO:0007669"/>
    <property type="project" value="InterPro"/>
</dbReference>
<dbReference type="Pfam" id="PF01111">
    <property type="entry name" value="CKS"/>
    <property type="match status" value="1"/>
</dbReference>
<dbReference type="GeneID" id="30988028"/>
<dbReference type="SMART" id="SM00146">
    <property type="entry name" value="PI3Kc"/>
    <property type="match status" value="1"/>
</dbReference>
<dbReference type="Pfam" id="PF02259">
    <property type="entry name" value="FAT"/>
    <property type="match status" value="1"/>
</dbReference>
<evidence type="ECO:0000256" key="19">
    <source>
        <dbReference type="RuleBase" id="RU311113"/>
    </source>
</evidence>
<dbReference type="Gene3D" id="3.30.170.10">
    <property type="entry name" value="Cyclin-dependent kinase, regulatory subunit"/>
    <property type="match status" value="1"/>
</dbReference>
<comment type="catalytic activity">
    <reaction evidence="16">
        <text>L-threonyl-[protein] + ATP = O-phospho-L-threonyl-[protein] + ADP + H(+)</text>
        <dbReference type="Rhea" id="RHEA:46608"/>
        <dbReference type="Rhea" id="RHEA-COMP:11060"/>
        <dbReference type="Rhea" id="RHEA-COMP:11605"/>
        <dbReference type="ChEBI" id="CHEBI:15378"/>
        <dbReference type="ChEBI" id="CHEBI:30013"/>
        <dbReference type="ChEBI" id="CHEBI:30616"/>
        <dbReference type="ChEBI" id="CHEBI:61977"/>
        <dbReference type="ChEBI" id="CHEBI:456216"/>
        <dbReference type="EC" id="2.7.11.1"/>
    </reaction>
</comment>
<reference evidence="23 24" key="1">
    <citation type="journal article" date="2016" name="Proc. Natl. Acad. Sci. U.S.A.">
        <title>Comparative genomics of biotechnologically important yeasts.</title>
        <authorList>
            <person name="Riley R."/>
            <person name="Haridas S."/>
            <person name="Wolfe K.H."/>
            <person name="Lopes M.R."/>
            <person name="Hittinger C.T."/>
            <person name="Goeker M."/>
            <person name="Salamov A.A."/>
            <person name="Wisecaver J.H."/>
            <person name="Long T.M."/>
            <person name="Calvey C.H."/>
            <person name="Aerts A.L."/>
            <person name="Barry K.W."/>
            <person name="Choi C."/>
            <person name="Clum A."/>
            <person name="Coughlan A.Y."/>
            <person name="Deshpande S."/>
            <person name="Douglass A.P."/>
            <person name="Hanson S.J."/>
            <person name="Klenk H.-P."/>
            <person name="LaButti K.M."/>
            <person name="Lapidus A."/>
            <person name="Lindquist E.A."/>
            <person name="Lipzen A.M."/>
            <person name="Meier-Kolthoff J.P."/>
            <person name="Ohm R.A."/>
            <person name="Otillar R.P."/>
            <person name="Pangilinan J.L."/>
            <person name="Peng Y."/>
            <person name="Rokas A."/>
            <person name="Rosa C.A."/>
            <person name="Scheuner C."/>
            <person name="Sibirny A.A."/>
            <person name="Slot J.C."/>
            <person name="Stielow J.B."/>
            <person name="Sun H."/>
            <person name="Kurtzman C.P."/>
            <person name="Blackwell M."/>
            <person name="Grigoriev I.V."/>
            <person name="Jeffries T.W."/>
        </authorList>
    </citation>
    <scope>NUCLEOTIDE SEQUENCE [LARGE SCALE GENOMIC DNA]</scope>
    <source>
        <strain evidence="24">ATCC 18201 / CBS 1600 / BCRC 20928 / JCM 3617 / NBRC 0987 / NRRL Y-1542</strain>
    </source>
</reference>
<dbReference type="InterPro" id="IPR014009">
    <property type="entry name" value="PIK_FAT"/>
</dbReference>
<dbReference type="Gene3D" id="1.10.1070.11">
    <property type="entry name" value="Phosphatidylinositol 3-/4-kinase, catalytic domain"/>
    <property type="match status" value="1"/>
</dbReference>
<dbReference type="SMART" id="SM00802">
    <property type="entry name" value="UME"/>
    <property type="match status" value="1"/>
</dbReference>
<dbReference type="OrthoDB" id="381190at2759"/>
<keyword evidence="4" id="KW-0723">Serine/threonine-protein kinase</keyword>
<keyword evidence="8" id="KW-0227">DNA damage</keyword>
<evidence type="ECO:0000256" key="4">
    <source>
        <dbReference type="ARBA" id="ARBA00022527"/>
    </source>
</evidence>
<keyword evidence="11" id="KW-0156">Chromatin regulator</keyword>
<dbReference type="PROSITE" id="PS51190">
    <property type="entry name" value="FATC"/>
    <property type="match status" value="1"/>
</dbReference>
<dbReference type="InterPro" id="IPR000403">
    <property type="entry name" value="PI3/4_kinase_cat_dom"/>
</dbReference>
<keyword evidence="13" id="KW-0539">Nucleus</keyword>
<dbReference type="InterPro" id="IPR011009">
    <property type="entry name" value="Kinase-like_dom_sf"/>
</dbReference>
<dbReference type="InterPro" id="IPR000789">
    <property type="entry name" value="Cyclin-dep_kinase_reg-sub"/>
</dbReference>
<dbReference type="PANTHER" id="PTHR11139:SF125">
    <property type="entry name" value="SERINE_THREONINE-PROTEIN KINASE MEC1"/>
    <property type="match status" value="1"/>
</dbReference>
<dbReference type="SUPFAM" id="SSF55637">
    <property type="entry name" value="Cell cycle regulatory proteins"/>
    <property type="match status" value="1"/>
</dbReference>
<evidence type="ECO:0000256" key="15">
    <source>
        <dbReference type="ARBA" id="ARBA00023306"/>
    </source>
</evidence>
<evidence type="ECO:0000256" key="16">
    <source>
        <dbReference type="ARBA" id="ARBA00047899"/>
    </source>
</evidence>
<keyword evidence="12" id="KW-0234">DNA repair</keyword>
<dbReference type="Pfam" id="PF00454">
    <property type="entry name" value="PI3_PI4_kinase"/>
    <property type="match status" value="1"/>
</dbReference>
<dbReference type="Pfam" id="PF23593">
    <property type="entry name" value="HEAT_ATR"/>
    <property type="match status" value="1"/>
</dbReference>